<name>A0A6G8KW77_9MICO</name>
<accession>A0A6G8KW77</accession>
<feature type="transmembrane region" description="Helical" evidence="1">
    <location>
        <begin position="78"/>
        <end position="103"/>
    </location>
</feature>
<sequence>MRTTTRVLTTVTVALFAAAFWVPVLRITDRDSSSDDIGLISAATAGELSPLIFAGILAAVVLCFCAFTGMLPRAGGWIGLAGCVCIAAGAVSVVSNLWTFGILWDGVTADGMPTGGLILPAPWWGTALIAAATLILAVASILQLVTAHRSRRAQAQRADPAPAGEEDGS</sequence>
<feature type="transmembrane region" description="Helical" evidence="1">
    <location>
        <begin position="123"/>
        <end position="147"/>
    </location>
</feature>
<organism evidence="2 3">
    <name type="scientific">Brevibacterium luteolum</name>
    <dbReference type="NCBI Taxonomy" id="199591"/>
    <lineage>
        <taxon>Bacteria</taxon>
        <taxon>Bacillati</taxon>
        <taxon>Actinomycetota</taxon>
        <taxon>Actinomycetes</taxon>
        <taxon>Micrococcales</taxon>
        <taxon>Brevibacteriaceae</taxon>
        <taxon>Brevibacterium</taxon>
    </lineage>
</organism>
<dbReference type="AlphaFoldDB" id="A0A6G8KW77"/>
<protein>
    <submittedName>
        <fullName evidence="2">Uncharacterized protein</fullName>
    </submittedName>
</protein>
<reference evidence="2 3" key="1">
    <citation type="submission" date="2019-02" db="EMBL/GenBank/DDBJ databases">
        <title>Complete Genome Sequence and Methylome Analysis of Brevibacterium luteolum NEB1784.</title>
        <authorList>
            <person name="Fomenkov A."/>
            <person name="Roberts R.J."/>
        </authorList>
    </citation>
    <scope>NUCLEOTIDE SEQUENCE [LARGE SCALE GENOMIC DNA]</scope>
    <source>
        <strain evidence="2 3">NEB1784</strain>
    </source>
</reference>
<gene>
    <name evidence="2" type="ORF">EW640_07090</name>
</gene>
<dbReference type="KEGG" id="blut:EW640_07090"/>
<dbReference type="Proteomes" id="UP000501518">
    <property type="component" value="Chromosome"/>
</dbReference>
<proteinExistence type="predicted"/>
<keyword evidence="1" id="KW-0472">Membrane</keyword>
<dbReference type="EMBL" id="CP035810">
    <property type="protein sequence ID" value="QIN29062.1"/>
    <property type="molecule type" value="Genomic_DNA"/>
</dbReference>
<keyword evidence="1" id="KW-0812">Transmembrane</keyword>
<evidence type="ECO:0000256" key="1">
    <source>
        <dbReference type="SAM" id="Phobius"/>
    </source>
</evidence>
<dbReference type="RefSeq" id="WP_165883495.1">
    <property type="nucleotide sequence ID" value="NZ_CP035810.1"/>
</dbReference>
<keyword evidence="1" id="KW-1133">Transmembrane helix</keyword>
<evidence type="ECO:0000313" key="3">
    <source>
        <dbReference type="Proteomes" id="UP000501518"/>
    </source>
</evidence>
<feature type="transmembrane region" description="Helical" evidence="1">
    <location>
        <begin position="50"/>
        <end position="71"/>
    </location>
</feature>
<evidence type="ECO:0000313" key="2">
    <source>
        <dbReference type="EMBL" id="QIN29062.1"/>
    </source>
</evidence>